<evidence type="ECO:0000313" key="4">
    <source>
        <dbReference type="Proteomes" id="UP000446866"/>
    </source>
</evidence>
<evidence type="ECO:0000256" key="2">
    <source>
        <dbReference type="SAM" id="SignalP"/>
    </source>
</evidence>
<evidence type="ECO:0008006" key="5">
    <source>
        <dbReference type="Google" id="ProtNLM"/>
    </source>
</evidence>
<reference evidence="3 4" key="1">
    <citation type="submission" date="2018-08" db="EMBL/GenBank/DDBJ databases">
        <title>Murine metabolic-syndrome-specific gut microbial biobank.</title>
        <authorList>
            <person name="Liu C."/>
        </authorList>
    </citation>
    <scope>NUCLEOTIDE SEQUENCE [LARGE SCALE GENOMIC DNA]</scope>
    <source>
        <strain evidence="3 4">28</strain>
    </source>
</reference>
<dbReference type="RefSeq" id="WP_160202075.1">
    <property type="nucleotide sequence ID" value="NZ_QXWK01000015.1"/>
</dbReference>
<feature type="chain" id="PRO_5038468349" description="DUF5640 domain-containing protein" evidence="2">
    <location>
        <begin position="31"/>
        <end position="172"/>
    </location>
</feature>
<dbReference type="Proteomes" id="UP000446866">
    <property type="component" value="Unassembled WGS sequence"/>
</dbReference>
<keyword evidence="2" id="KW-0732">Signal</keyword>
<feature type="region of interest" description="Disordered" evidence="1">
    <location>
        <begin position="35"/>
        <end position="61"/>
    </location>
</feature>
<keyword evidence="4" id="KW-1185">Reference proteome</keyword>
<dbReference type="EMBL" id="QXWK01000015">
    <property type="protein sequence ID" value="NBH61792.1"/>
    <property type="molecule type" value="Genomic_DNA"/>
</dbReference>
<organism evidence="3 4">
    <name type="scientific">Anaerotruncus colihominis</name>
    <dbReference type="NCBI Taxonomy" id="169435"/>
    <lineage>
        <taxon>Bacteria</taxon>
        <taxon>Bacillati</taxon>
        <taxon>Bacillota</taxon>
        <taxon>Clostridia</taxon>
        <taxon>Eubacteriales</taxon>
        <taxon>Oscillospiraceae</taxon>
        <taxon>Anaerotruncus</taxon>
    </lineage>
</organism>
<name>A0A845QI22_9FIRM</name>
<feature type="signal peptide" evidence="2">
    <location>
        <begin position="1"/>
        <end position="30"/>
    </location>
</feature>
<evidence type="ECO:0000256" key="1">
    <source>
        <dbReference type="SAM" id="MobiDB-lite"/>
    </source>
</evidence>
<comment type="caution">
    <text evidence="3">The sequence shown here is derived from an EMBL/GenBank/DDBJ whole genome shotgun (WGS) entry which is preliminary data.</text>
</comment>
<protein>
    <recommendedName>
        <fullName evidence="5">DUF5640 domain-containing protein</fullName>
    </recommendedName>
</protein>
<dbReference type="AlphaFoldDB" id="A0A845QI22"/>
<gene>
    <name evidence="3" type="ORF">D0435_09020</name>
</gene>
<proteinExistence type="predicted"/>
<sequence>MRRKKAAIAVVLLLAAVLAAALLIMGPRTAGTESADIANPSEVGTADKQQSNQQSSQIDDNEELFNQSQEKKLERIFKNTYIYYDEFLEGKPITYTFYEDGTMVAYYWEDTESESIPLSSQWAQYNVNDDVTEITLDWGDGTRTTESFKIKRRGIVIGKIEFQLSDREIHLN</sequence>
<accession>A0A845QI22</accession>
<evidence type="ECO:0000313" key="3">
    <source>
        <dbReference type="EMBL" id="NBH61792.1"/>
    </source>
</evidence>